<evidence type="ECO:0000256" key="4">
    <source>
        <dbReference type="ARBA" id="ARBA00022722"/>
    </source>
</evidence>
<dbReference type="GO" id="GO:0016787">
    <property type="term" value="F:hydrolase activity"/>
    <property type="evidence" value="ECO:0007669"/>
    <property type="project" value="UniProtKB-KW"/>
</dbReference>
<dbReference type="PROSITE" id="PS52044">
    <property type="entry name" value="VLRF1"/>
    <property type="match status" value="1"/>
</dbReference>
<evidence type="ECO:0000256" key="6">
    <source>
        <dbReference type="ARBA" id="ARBA00022759"/>
    </source>
</evidence>
<gene>
    <name evidence="14" type="ORF">SCUD_LOCUS12672</name>
</gene>
<dbReference type="InterPro" id="IPR002110">
    <property type="entry name" value="Ankyrin_rpt"/>
</dbReference>
<feature type="domain" description="VLRF1" evidence="13">
    <location>
        <begin position="214"/>
        <end position="362"/>
    </location>
</feature>
<dbReference type="InterPro" id="IPR047139">
    <property type="entry name" value="ANKZ1/VMS1"/>
</dbReference>
<feature type="compositionally biased region" description="Basic and acidic residues" evidence="12">
    <location>
        <begin position="461"/>
        <end position="471"/>
    </location>
</feature>
<evidence type="ECO:0000256" key="7">
    <source>
        <dbReference type="ARBA" id="ARBA00022801"/>
    </source>
</evidence>
<organism evidence="16">
    <name type="scientific">Schistosoma curassoni</name>
    <dbReference type="NCBI Taxonomy" id="6186"/>
    <lineage>
        <taxon>Eukaryota</taxon>
        <taxon>Metazoa</taxon>
        <taxon>Spiralia</taxon>
        <taxon>Lophotrochozoa</taxon>
        <taxon>Platyhelminthes</taxon>
        <taxon>Trematoda</taxon>
        <taxon>Digenea</taxon>
        <taxon>Strigeidida</taxon>
        <taxon>Schistosomatoidea</taxon>
        <taxon>Schistosomatidae</taxon>
        <taxon>Schistosoma</taxon>
    </lineage>
</organism>
<dbReference type="PROSITE" id="PS50088">
    <property type="entry name" value="ANK_REPEAT"/>
    <property type="match status" value="1"/>
</dbReference>
<dbReference type="PANTHER" id="PTHR16036:SF2">
    <property type="entry name" value="TRNA ENDONUCLEASE ANKZF1"/>
    <property type="match status" value="1"/>
</dbReference>
<evidence type="ECO:0000256" key="5">
    <source>
        <dbReference type="ARBA" id="ARBA00022737"/>
    </source>
</evidence>
<reference evidence="14 15" key="2">
    <citation type="submission" date="2018-11" db="EMBL/GenBank/DDBJ databases">
        <authorList>
            <consortium name="Pathogen Informatics"/>
        </authorList>
    </citation>
    <scope>NUCLEOTIDE SEQUENCE [LARGE SCALE GENOMIC DNA]</scope>
    <source>
        <strain evidence="14">Dakar</strain>
        <strain evidence="15">Dakar, Senegal</strain>
    </source>
</reference>
<dbReference type="GO" id="GO:0036503">
    <property type="term" value="P:ERAD pathway"/>
    <property type="evidence" value="ECO:0007669"/>
    <property type="project" value="TreeGrafter"/>
</dbReference>
<comment type="subcellular location">
    <subcellularLocation>
        <location evidence="1">Cytoplasm</location>
    </subcellularLocation>
</comment>
<keyword evidence="8 10" id="KW-0040">ANK repeat</keyword>
<feature type="compositionally biased region" description="Low complexity" evidence="12">
    <location>
        <begin position="424"/>
        <end position="441"/>
    </location>
</feature>
<evidence type="ECO:0000256" key="11">
    <source>
        <dbReference type="PROSITE-ProRule" id="PRU01389"/>
    </source>
</evidence>
<feature type="repeat" description="ANK" evidence="10">
    <location>
        <begin position="527"/>
        <end position="560"/>
    </location>
</feature>
<feature type="active site" evidence="11">
    <location>
        <position position="257"/>
    </location>
</feature>
<dbReference type="Proteomes" id="UP000279833">
    <property type="component" value="Unassembled WGS sequence"/>
</dbReference>
<keyword evidence="3 11" id="KW-0963">Cytoplasm</keyword>
<dbReference type="STRING" id="6186.A0A183KCD2"/>
<keyword evidence="5" id="KW-0677">Repeat</keyword>
<comment type="domain">
    <text evidence="11">The VLRF1 domain mediates binding to the 60S ribosomal subunit.</text>
</comment>
<dbReference type="WBParaSite" id="SCUD_0001267501-mRNA-1">
    <property type="protein sequence ID" value="SCUD_0001267501-mRNA-1"/>
    <property type="gene ID" value="SCUD_0001267501"/>
</dbReference>
<evidence type="ECO:0000259" key="13">
    <source>
        <dbReference type="PROSITE" id="PS52044"/>
    </source>
</evidence>
<evidence type="ECO:0000256" key="2">
    <source>
        <dbReference type="ARBA" id="ARBA00009262"/>
    </source>
</evidence>
<evidence type="ECO:0000256" key="8">
    <source>
        <dbReference type="ARBA" id="ARBA00023043"/>
    </source>
</evidence>
<dbReference type="InterPro" id="IPR041175">
    <property type="entry name" value="VLRF1/Vms1"/>
</dbReference>
<dbReference type="Pfam" id="PF18826">
    <property type="entry name" value="bVLRF1"/>
    <property type="match status" value="1"/>
</dbReference>
<comment type="similarity">
    <text evidence="2 11">Belongs to the ANKZF1/VMS1 family.</text>
</comment>
<keyword evidence="15" id="KW-1185">Reference proteome</keyword>
<name>A0A183KCD2_9TREM</name>
<keyword evidence="6 11" id="KW-0255">Endonuclease</keyword>
<evidence type="ECO:0000256" key="1">
    <source>
        <dbReference type="ARBA" id="ARBA00004496"/>
    </source>
</evidence>
<feature type="compositionally biased region" description="Low complexity" evidence="12">
    <location>
        <begin position="476"/>
        <end position="488"/>
    </location>
</feature>
<dbReference type="EMBL" id="UZAK01035286">
    <property type="protein sequence ID" value="VDP49704.1"/>
    <property type="molecule type" value="Genomic_DNA"/>
</dbReference>
<keyword evidence="4 11" id="KW-0540">Nuclease</keyword>
<dbReference type="GO" id="GO:0004519">
    <property type="term" value="F:endonuclease activity"/>
    <property type="evidence" value="ECO:0007669"/>
    <property type="project" value="UniProtKB-KW"/>
</dbReference>
<evidence type="ECO:0000256" key="3">
    <source>
        <dbReference type="ARBA" id="ARBA00022490"/>
    </source>
</evidence>
<keyword evidence="9" id="KW-0175">Coiled coil</keyword>
<sequence>MSSNVGLISRQCRRTCDRYQFFDQKIAVEKLTGLVLVGETFSNHCSENTDAKTTNPPTKNYISSLQKFHCNICQLKMDNAVDMREHFKSEWHICNINRSLRGYCPLNFDLFETLRQEKIENVSEINTIDQVGMSPINSLSATIEANIDNNDCDHGTSSKTVTNSSLTASSHKQMLFFRNYNSEIVGINRCVLFTRKTMPLTMDELLGSVSRVRQSRKWAILLYSGGKFAGGIFDGTNEIVHKTLRNYTVRAKQGGGQSSYDSQCGGLGGVKSAGANLRRHGEATIRNEISDLLHNKWRVLLQSCQLIFLWSPKVHRSIFFNPPVSSSSVPSNHKFTGDNLNESTDYSSINSSYRISSPLVPDSLASKACDCRLGMTIDDPRLRRIPCRSKHITYLHVKELHKELSTFDVYGPLSLLETSPKKNLLSSSSDNSDLSDCVSSQDDTDDDSNDDRVEQIMNSEDNIRKTTETVRKTKPNSQSSLLSTSNDSESNDVKAVTDNFEECTSPGSSTVPPYRVCLKLINHPLTDGRRLLHVAVEFQSDPELIRLLLECGCDPAFSDGDGITPYQLATRLHKKSIANVFRRFRFHHPNRYDYEKAKVSCLY</sequence>
<feature type="region of interest" description="Disordered" evidence="12">
    <location>
        <begin position="422"/>
        <end position="493"/>
    </location>
</feature>
<protein>
    <submittedName>
        <fullName evidence="16">ANK_REP_REGION domain-containing protein</fullName>
    </submittedName>
</protein>
<evidence type="ECO:0000313" key="15">
    <source>
        <dbReference type="Proteomes" id="UP000279833"/>
    </source>
</evidence>
<reference evidence="16" key="1">
    <citation type="submission" date="2016-06" db="UniProtKB">
        <authorList>
            <consortium name="WormBaseParasite"/>
        </authorList>
    </citation>
    <scope>IDENTIFICATION</scope>
</reference>
<dbReference type="PANTHER" id="PTHR16036">
    <property type="entry name" value="ANKYRIN REPEAT AND ZINC FINGER DOMAIN-CONTAINING PROTEIN 1"/>
    <property type="match status" value="1"/>
</dbReference>
<dbReference type="GO" id="GO:0005737">
    <property type="term" value="C:cytoplasm"/>
    <property type="evidence" value="ECO:0007669"/>
    <property type="project" value="UniProtKB-SubCell"/>
</dbReference>
<dbReference type="AlphaFoldDB" id="A0A183KCD2"/>
<evidence type="ECO:0000313" key="14">
    <source>
        <dbReference type="EMBL" id="VDP49704.1"/>
    </source>
</evidence>
<accession>A0A183KCD2</accession>
<evidence type="ECO:0000313" key="16">
    <source>
        <dbReference type="WBParaSite" id="SCUD_0001267501-mRNA-1"/>
    </source>
</evidence>
<dbReference type="InterPro" id="IPR036770">
    <property type="entry name" value="Ankyrin_rpt-contain_sf"/>
</dbReference>
<keyword evidence="7 11" id="KW-0378">Hydrolase</keyword>
<dbReference type="SUPFAM" id="SSF48403">
    <property type="entry name" value="Ankyrin repeat"/>
    <property type="match status" value="1"/>
</dbReference>
<proteinExistence type="inferred from homology"/>
<evidence type="ECO:0000256" key="9">
    <source>
        <dbReference type="ARBA" id="ARBA00023054"/>
    </source>
</evidence>
<evidence type="ECO:0000256" key="10">
    <source>
        <dbReference type="PROSITE-ProRule" id="PRU00023"/>
    </source>
</evidence>
<evidence type="ECO:0000256" key="12">
    <source>
        <dbReference type="SAM" id="MobiDB-lite"/>
    </source>
</evidence>
<dbReference type="Gene3D" id="1.25.40.20">
    <property type="entry name" value="Ankyrin repeat-containing domain"/>
    <property type="match status" value="1"/>
</dbReference>